<keyword evidence="1" id="KW-0963">Cytoplasm</keyword>
<dbReference type="GO" id="GO:0016740">
    <property type="term" value="F:transferase activity"/>
    <property type="evidence" value="ECO:0007669"/>
    <property type="project" value="UniProtKB-KW"/>
</dbReference>
<feature type="binding site" evidence="1">
    <location>
        <position position="99"/>
    </location>
    <ligand>
        <name>ATP</name>
        <dbReference type="ChEBI" id="CHEBI:30616"/>
    </ligand>
</feature>
<evidence type="ECO:0000313" key="2">
    <source>
        <dbReference type="EMBL" id="QNM15348.1"/>
    </source>
</evidence>
<dbReference type="GO" id="GO:0005524">
    <property type="term" value="F:ATP binding"/>
    <property type="evidence" value="ECO:0007669"/>
    <property type="project" value="UniProtKB-KW"/>
</dbReference>
<dbReference type="HAMAP" id="MF_01539">
    <property type="entry name" value="TmcAL"/>
    <property type="match status" value="1"/>
</dbReference>
<keyword evidence="2" id="KW-0808">Transferase</keyword>
<evidence type="ECO:0000256" key="1">
    <source>
        <dbReference type="HAMAP-Rule" id="MF_01539"/>
    </source>
</evidence>
<proteinExistence type="inferred from homology"/>
<keyword evidence="1" id="KW-0820">tRNA-binding</keyword>
<dbReference type="PANTHER" id="PTHR37825">
    <property type="entry name" value="TRNA(MET) CYTIDINE ACETATE LIGASE"/>
    <property type="match status" value="1"/>
</dbReference>
<keyword evidence="1" id="KW-0067">ATP-binding</keyword>
<feature type="binding site" evidence="1">
    <location>
        <position position="179"/>
    </location>
    <ligand>
        <name>ATP</name>
        <dbReference type="ChEBI" id="CHEBI:30616"/>
    </ligand>
</feature>
<gene>
    <name evidence="1" type="primary">tmcAL</name>
    <name evidence="2" type="ORF">H9Q81_00470</name>
</gene>
<dbReference type="NCBIfam" id="NF010191">
    <property type="entry name" value="PRK13670.1"/>
    <property type="match status" value="1"/>
</dbReference>
<evidence type="ECO:0000313" key="3">
    <source>
        <dbReference type="Proteomes" id="UP000515913"/>
    </source>
</evidence>
<feature type="binding site" evidence="1">
    <location>
        <begin position="7"/>
        <end position="20"/>
    </location>
    <ligand>
        <name>ATP</name>
        <dbReference type="ChEBI" id="CHEBI:30616"/>
    </ligand>
</feature>
<keyword evidence="1" id="KW-0436">Ligase</keyword>
<dbReference type="Pfam" id="PF05636">
    <property type="entry name" value="HIGH_NTase1"/>
    <property type="match status" value="1"/>
</dbReference>
<comment type="function">
    <text evidence="1">Catalyzes the formation of N(4)-acetylcytidine (ac(4)C) at the wobble position of elongator tRNA(Met), using acetate and ATP as substrates. First activates an acetate ion to form acetyladenylate (Ac-AMP) and then transfers the acetyl group to tRNA to form ac(4)C34.</text>
</comment>
<dbReference type="GO" id="GO:0000049">
    <property type="term" value="F:tRNA binding"/>
    <property type="evidence" value="ECO:0007669"/>
    <property type="project" value="UniProtKB-KW"/>
</dbReference>
<dbReference type="KEGG" id="fho:H9Q81_00470"/>
<dbReference type="PANTHER" id="PTHR37825:SF1">
    <property type="entry name" value="TRNA(MET) CYTIDINE ACETATE LIGASE"/>
    <property type="match status" value="1"/>
</dbReference>
<dbReference type="GO" id="GO:0006400">
    <property type="term" value="P:tRNA modification"/>
    <property type="evidence" value="ECO:0007669"/>
    <property type="project" value="UniProtKB-UniRule"/>
</dbReference>
<dbReference type="InterPro" id="IPR014729">
    <property type="entry name" value="Rossmann-like_a/b/a_fold"/>
</dbReference>
<dbReference type="AlphaFoldDB" id="A0A7G9GX16"/>
<dbReference type="RefSeq" id="WP_187422910.1">
    <property type="nucleotide sequence ID" value="NZ_CP060637.1"/>
</dbReference>
<name>A0A7G9GX16_9FUSO</name>
<dbReference type="EC" id="6.3.4.-" evidence="1"/>
<comment type="caution">
    <text evidence="1">Lacks conserved residue(s) required for the propagation of feature annotation.</text>
</comment>
<keyword evidence="1" id="KW-0694">RNA-binding</keyword>
<keyword evidence="3" id="KW-1185">Reference proteome</keyword>
<dbReference type="EMBL" id="CP060637">
    <property type="protein sequence ID" value="QNM15348.1"/>
    <property type="molecule type" value="Genomic_DNA"/>
</dbReference>
<reference evidence="2 3" key="1">
    <citation type="submission" date="2020-08" db="EMBL/GenBank/DDBJ databases">
        <authorList>
            <person name="Liu C."/>
            <person name="Sun Q."/>
        </authorList>
    </citation>
    <scope>NUCLEOTIDE SEQUENCE [LARGE SCALE GENOMIC DNA]</scope>
    <source>
        <strain evidence="2 3">NSJ-57</strain>
    </source>
</reference>
<feature type="binding site" evidence="1">
    <location>
        <position position="154"/>
    </location>
    <ligand>
        <name>ATP</name>
        <dbReference type="ChEBI" id="CHEBI:30616"/>
    </ligand>
</feature>
<accession>A0A7G9GX16</accession>
<sequence>MKATGIVVEYNPFHNGHKYHLKNAKLSSDVTIAVMSGDFVQRGEPSIIDRWTKAKIALENGVDIVVELPVFYSSQSAEIFAKGAIGILNELKCTNLLFGSESADLEELQRIATLQESTEFKLRLKIHLKNGNSYPTAHSLAMNEILKETALNSNDILGLEYLKAIKYWNSTITPKVLKREKIGYHDENIIENFASASKIRNCIKNNEDINKLIPNETSKFLKNYNSFTFIEMFYPYLRYEFIKNSKNLSSIQDMEIGFENRLYENALKYTNYQEFYSSIINKRYTLGRTQRVLIHSLLNLTKDITEQVKQEIPYVKIMGFSPKGREYLTYLKKFNNKKIITSYKNINQIFSDKVCKLIEFNENCSHIYRFINPYENYKIPIIKGGNNE</sequence>
<protein>
    <recommendedName>
        <fullName evidence="1">tRNA(Met) cytidine acetate ligase</fullName>
        <ecNumber evidence="1">6.3.4.-</ecNumber>
    </recommendedName>
</protein>
<dbReference type="Proteomes" id="UP000515913">
    <property type="component" value="Chromosome"/>
</dbReference>
<dbReference type="SUPFAM" id="SSF52374">
    <property type="entry name" value="Nucleotidylyl transferase"/>
    <property type="match status" value="1"/>
</dbReference>
<dbReference type="Gene3D" id="3.40.50.620">
    <property type="entry name" value="HUPs"/>
    <property type="match status" value="1"/>
</dbReference>
<keyword evidence="1" id="KW-0819">tRNA processing</keyword>
<comment type="catalytic activity">
    <reaction evidence="1">
        <text>cytidine(34) in elongator tRNA(Met) + acetate + ATP = N(4)-acetylcytidine(34) in elongator tRNA(Met) + AMP + diphosphate</text>
        <dbReference type="Rhea" id="RHEA:58144"/>
        <dbReference type="Rhea" id="RHEA-COMP:10693"/>
        <dbReference type="Rhea" id="RHEA-COMP:10694"/>
        <dbReference type="ChEBI" id="CHEBI:30089"/>
        <dbReference type="ChEBI" id="CHEBI:30616"/>
        <dbReference type="ChEBI" id="CHEBI:33019"/>
        <dbReference type="ChEBI" id="CHEBI:74900"/>
        <dbReference type="ChEBI" id="CHEBI:82748"/>
        <dbReference type="ChEBI" id="CHEBI:456215"/>
    </reaction>
</comment>
<keyword evidence="1" id="KW-0547">Nucleotide-binding</keyword>
<dbReference type="InterPro" id="IPR008513">
    <property type="entry name" value="tRNA(Met)_cyd_acetate_ligase"/>
</dbReference>
<dbReference type="GO" id="GO:0016879">
    <property type="term" value="F:ligase activity, forming carbon-nitrogen bonds"/>
    <property type="evidence" value="ECO:0007669"/>
    <property type="project" value="UniProtKB-UniRule"/>
</dbReference>
<organism evidence="2 3">
    <name type="scientific">Fusobacterium hominis</name>
    <dbReference type="NCBI Taxonomy" id="2764326"/>
    <lineage>
        <taxon>Bacteria</taxon>
        <taxon>Fusobacteriati</taxon>
        <taxon>Fusobacteriota</taxon>
        <taxon>Fusobacteriia</taxon>
        <taxon>Fusobacteriales</taxon>
        <taxon>Fusobacteriaceae</taxon>
        <taxon>Fusobacterium</taxon>
    </lineage>
</organism>
<comment type="subcellular location">
    <subcellularLocation>
        <location evidence="1">Cytoplasm</location>
    </subcellularLocation>
</comment>
<dbReference type="GO" id="GO:0005737">
    <property type="term" value="C:cytoplasm"/>
    <property type="evidence" value="ECO:0007669"/>
    <property type="project" value="UniProtKB-SubCell"/>
</dbReference>
<comment type="similarity">
    <text evidence="1">Belongs to the TmcAL family.</text>
</comment>